<feature type="domain" description="Heat-inducible transcription repressor HrcA C-terminal" evidence="6">
    <location>
        <begin position="106"/>
        <end position="318"/>
    </location>
</feature>
<dbReference type="InterPro" id="IPR002571">
    <property type="entry name" value="HrcA"/>
</dbReference>
<comment type="function">
    <text evidence="5">Negative regulator of class I heat shock genes (grpE-dnaK-dnaJ and groELS operons). Prevents heat-shock induction of these operons.</text>
</comment>
<keyword evidence="3 5" id="KW-0346">Stress response</keyword>
<keyword evidence="4 5" id="KW-0804">Transcription</keyword>
<sequence length="349" mass="39019">MKSDDRRLKILETVVDEYIRTGEPVGSKTIATMFGNSVSSATIRNDMATLEKLGFLEQPHASAGRVPTYLGYRMYISNLMHPRELTEEEKEQIDEMIGKDNLTASTVLDNALEALAELTGCAVVNASDLPKFSVITRVEVVPAGKRLYALLMITSAGEVRNKICRLEFDLSNEQLEYFENLLNQQLLGLRVEDFSPSVMQQLSAAMGSYMLSLSPLLYAAYELSDEISRRHVDIKGETNLLRCGDFDAGELMRFMSAKNEIDKILTSAFDGINIVFGKETDKFAITNSSMILTKYGMGETMGSLGIIGPIRLDYAKIIPYIEYFSQSVSRMIDDMIEDRKKGELTDGKR</sequence>
<dbReference type="AlphaFoldDB" id="C0E9B2"/>
<protein>
    <recommendedName>
        <fullName evidence="5">Heat-inducible transcription repressor HrcA</fullName>
    </recommendedName>
</protein>
<dbReference type="InterPro" id="IPR029016">
    <property type="entry name" value="GAF-like_dom_sf"/>
</dbReference>
<dbReference type="SUPFAM" id="SSF55781">
    <property type="entry name" value="GAF domain-like"/>
    <property type="match status" value="1"/>
</dbReference>
<evidence type="ECO:0000256" key="4">
    <source>
        <dbReference type="ARBA" id="ARBA00023163"/>
    </source>
</evidence>
<evidence type="ECO:0000259" key="6">
    <source>
        <dbReference type="Pfam" id="PF01628"/>
    </source>
</evidence>
<dbReference type="SUPFAM" id="SSF46785">
    <property type="entry name" value="Winged helix' DNA-binding domain"/>
    <property type="match status" value="1"/>
</dbReference>
<dbReference type="PIRSF" id="PIRSF005485">
    <property type="entry name" value="HrcA"/>
    <property type="match status" value="1"/>
</dbReference>
<organism evidence="8 9">
    <name type="scientific">[Clostridium] methylpentosum DSM 5476</name>
    <dbReference type="NCBI Taxonomy" id="537013"/>
    <lineage>
        <taxon>Bacteria</taxon>
        <taxon>Bacillati</taxon>
        <taxon>Bacillota</taxon>
        <taxon>Clostridia</taxon>
        <taxon>Eubacteriales</taxon>
        <taxon>Oscillospiraceae</taxon>
        <taxon>Oscillospiraceae incertae sedis</taxon>
    </lineage>
</organism>
<dbReference type="STRING" id="537013.CLOSTMETH_00410"/>
<comment type="similarity">
    <text evidence="5">Belongs to the HrcA family.</text>
</comment>
<keyword evidence="1 5" id="KW-0678">Repressor</keyword>
<evidence type="ECO:0000313" key="8">
    <source>
        <dbReference type="EMBL" id="EEG31942.1"/>
    </source>
</evidence>
<name>C0E9B2_9FIRM</name>
<dbReference type="Pfam" id="PF03444">
    <property type="entry name" value="WHD_HrcA"/>
    <property type="match status" value="1"/>
</dbReference>
<dbReference type="EMBL" id="ACEC01000019">
    <property type="protein sequence ID" value="EEG31942.1"/>
    <property type="molecule type" value="Genomic_DNA"/>
</dbReference>
<evidence type="ECO:0000259" key="7">
    <source>
        <dbReference type="Pfam" id="PF03444"/>
    </source>
</evidence>
<dbReference type="GO" id="GO:0003677">
    <property type="term" value="F:DNA binding"/>
    <property type="evidence" value="ECO:0007669"/>
    <property type="project" value="InterPro"/>
</dbReference>
<dbReference type="InterPro" id="IPR005104">
    <property type="entry name" value="WHTH_HrcA_DNA-bd"/>
</dbReference>
<evidence type="ECO:0000256" key="5">
    <source>
        <dbReference type="HAMAP-Rule" id="MF_00081"/>
    </source>
</evidence>
<dbReference type="Gene3D" id="1.10.10.10">
    <property type="entry name" value="Winged helix-like DNA-binding domain superfamily/Winged helix DNA-binding domain"/>
    <property type="match status" value="1"/>
</dbReference>
<keyword evidence="2 5" id="KW-0805">Transcription regulation</keyword>
<reference evidence="8 9" key="2">
    <citation type="submission" date="2009-02" db="EMBL/GenBank/DDBJ databases">
        <title>Draft genome sequence of Clostridium methylpentosum (DSM 5476).</title>
        <authorList>
            <person name="Sudarsanam P."/>
            <person name="Ley R."/>
            <person name="Guruge J."/>
            <person name="Turnbaugh P.J."/>
            <person name="Mahowald M."/>
            <person name="Liep D."/>
            <person name="Gordon J."/>
        </authorList>
    </citation>
    <scope>NUCLEOTIDE SEQUENCE [LARGE SCALE GENOMIC DNA]</scope>
    <source>
        <strain evidence="8 9">DSM 5476</strain>
    </source>
</reference>
<dbReference type="InterPro" id="IPR036388">
    <property type="entry name" value="WH-like_DNA-bd_sf"/>
</dbReference>
<evidence type="ECO:0000313" key="9">
    <source>
        <dbReference type="Proteomes" id="UP000003340"/>
    </source>
</evidence>
<proteinExistence type="inferred from homology"/>
<dbReference type="GO" id="GO:0045892">
    <property type="term" value="P:negative regulation of DNA-templated transcription"/>
    <property type="evidence" value="ECO:0007669"/>
    <property type="project" value="UniProtKB-UniRule"/>
</dbReference>
<dbReference type="HAMAP" id="MF_00081">
    <property type="entry name" value="HrcA"/>
    <property type="match status" value="1"/>
</dbReference>
<dbReference type="eggNOG" id="COG1420">
    <property type="taxonomic scope" value="Bacteria"/>
</dbReference>
<dbReference type="Gene3D" id="3.30.390.60">
    <property type="entry name" value="Heat-inducible transcription repressor hrca homolog, domain 3"/>
    <property type="match status" value="1"/>
</dbReference>
<gene>
    <name evidence="5 8" type="primary">hrcA</name>
    <name evidence="8" type="ORF">CLOSTMETH_00410</name>
</gene>
<accession>C0E9B2</accession>
<dbReference type="Pfam" id="PF01628">
    <property type="entry name" value="HrcA"/>
    <property type="match status" value="1"/>
</dbReference>
<dbReference type="InterPro" id="IPR023120">
    <property type="entry name" value="WHTH_transcript_rep_HrcA_IDD"/>
</dbReference>
<dbReference type="InterPro" id="IPR036390">
    <property type="entry name" value="WH_DNA-bd_sf"/>
</dbReference>
<dbReference type="PANTHER" id="PTHR34824">
    <property type="entry name" value="HEAT-INDUCIBLE TRANSCRIPTION REPRESSOR HRCA"/>
    <property type="match status" value="1"/>
</dbReference>
<dbReference type="HOGENOM" id="CLU_050019_1_0_9"/>
<dbReference type="Gene3D" id="3.30.450.40">
    <property type="match status" value="1"/>
</dbReference>
<comment type="caution">
    <text evidence="8">The sequence shown here is derived from an EMBL/GenBank/DDBJ whole genome shotgun (WGS) entry which is preliminary data.</text>
</comment>
<dbReference type="NCBIfam" id="TIGR00331">
    <property type="entry name" value="hrcA"/>
    <property type="match status" value="1"/>
</dbReference>
<keyword evidence="9" id="KW-1185">Reference proteome</keyword>
<feature type="domain" description="Winged helix-turn-helix transcription repressor HrcA DNA-binding" evidence="7">
    <location>
        <begin position="9"/>
        <end position="74"/>
    </location>
</feature>
<dbReference type="Proteomes" id="UP000003340">
    <property type="component" value="Unassembled WGS sequence"/>
</dbReference>
<evidence type="ECO:0000256" key="3">
    <source>
        <dbReference type="ARBA" id="ARBA00023016"/>
    </source>
</evidence>
<evidence type="ECO:0000256" key="1">
    <source>
        <dbReference type="ARBA" id="ARBA00022491"/>
    </source>
</evidence>
<dbReference type="PANTHER" id="PTHR34824:SF1">
    <property type="entry name" value="HEAT-INDUCIBLE TRANSCRIPTION REPRESSOR HRCA"/>
    <property type="match status" value="1"/>
</dbReference>
<evidence type="ECO:0000256" key="2">
    <source>
        <dbReference type="ARBA" id="ARBA00023015"/>
    </source>
</evidence>
<reference evidence="8 9" key="1">
    <citation type="submission" date="2009-01" db="EMBL/GenBank/DDBJ databases">
        <authorList>
            <person name="Fulton L."/>
            <person name="Clifton S."/>
            <person name="Fulton B."/>
            <person name="Xu J."/>
            <person name="Minx P."/>
            <person name="Pepin K.H."/>
            <person name="Johnson M."/>
            <person name="Bhonagiri V."/>
            <person name="Nash W.E."/>
            <person name="Mardis E.R."/>
            <person name="Wilson R.K."/>
        </authorList>
    </citation>
    <scope>NUCLEOTIDE SEQUENCE [LARGE SCALE GENOMIC DNA]</scope>
    <source>
        <strain evidence="8 9">DSM 5476</strain>
    </source>
</reference>
<dbReference type="InterPro" id="IPR021153">
    <property type="entry name" value="HrcA_C"/>
</dbReference>